<evidence type="ECO:0000313" key="3">
    <source>
        <dbReference type="Proteomes" id="UP000499080"/>
    </source>
</evidence>
<evidence type="ECO:0000256" key="1">
    <source>
        <dbReference type="SAM" id="MobiDB-lite"/>
    </source>
</evidence>
<protein>
    <submittedName>
        <fullName evidence="2">Uncharacterized protein</fullName>
    </submittedName>
</protein>
<dbReference type="EMBL" id="BGPR01003161">
    <property type="protein sequence ID" value="GBM84453.1"/>
    <property type="molecule type" value="Genomic_DNA"/>
</dbReference>
<gene>
    <name evidence="2" type="ORF">AVEN_158420_1</name>
</gene>
<dbReference type="AlphaFoldDB" id="A0A4Y2J2Q9"/>
<feature type="region of interest" description="Disordered" evidence="1">
    <location>
        <begin position="83"/>
        <end position="103"/>
    </location>
</feature>
<feature type="region of interest" description="Disordered" evidence="1">
    <location>
        <begin position="35"/>
        <end position="62"/>
    </location>
</feature>
<reference evidence="2 3" key="1">
    <citation type="journal article" date="2019" name="Sci. Rep.">
        <title>Orb-weaving spider Araneus ventricosus genome elucidates the spidroin gene catalogue.</title>
        <authorList>
            <person name="Kono N."/>
            <person name="Nakamura H."/>
            <person name="Ohtoshi R."/>
            <person name="Moran D.A.P."/>
            <person name="Shinohara A."/>
            <person name="Yoshida Y."/>
            <person name="Fujiwara M."/>
            <person name="Mori M."/>
            <person name="Tomita M."/>
            <person name="Arakawa K."/>
        </authorList>
    </citation>
    <scope>NUCLEOTIDE SEQUENCE [LARGE SCALE GENOMIC DNA]</scope>
</reference>
<name>A0A4Y2J2Q9_ARAVE</name>
<organism evidence="2 3">
    <name type="scientific">Araneus ventricosus</name>
    <name type="common">Orbweaver spider</name>
    <name type="synonym">Epeira ventricosa</name>
    <dbReference type="NCBI Taxonomy" id="182803"/>
    <lineage>
        <taxon>Eukaryota</taxon>
        <taxon>Metazoa</taxon>
        <taxon>Ecdysozoa</taxon>
        <taxon>Arthropoda</taxon>
        <taxon>Chelicerata</taxon>
        <taxon>Arachnida</taxon>
        <taxon>Araneae</taxon>
        <taxon>Araneomorphae</taxon>
        <taxon>Entelegynae</taxon>
        <taxon>Araneoidea</taxon>
        <taxon>Araneidae</taxon>
        <taxon>Araneus</taxon>
    </lineage>
</organism>
<feature type="compositionally biased region" description="Polar residues" evidence="1">
    <location>
        <begin position="52"/>
        <end position="62"/>
    </location>
</feature>
<accession>A0A4Y2J2Q9</accession>
<keyword evidence="3" id="KW-1185">Reference proteome</keyword>
<evidence type="ECO:0000313" key="2">
    <source>
        <dbReference type="EMBL" id="GBM84453.1"/>
    </source>
</evidence>
<dbReference type="Proteomes" id="UP000499080">
    <property type="component" value="Unassembled WGS sequence"/>
</dbReference>
<proteinExistence type="predicted"/>
<comment type="caution">
    <text evidence="2">The sequence shown here is derived from an EMBL/GenBank/DDBJ whole genome shotgun (WGS) entry which is preliminary data.</text>
</comment>
<sequence>MTRTPSKLATDLRASAPHYMAEVWSLACKGPHTRRIFSESSSEPETLRPRSQDLTTRPSRSSGIARRMNCLMIICEYPSPNQATDCSGVDKPPTKSRFRKRHQDASRTLEKCVDFGLEFIED</sequence>